<name>A0ABW0H111_9HYPH</name>
<comment type="caution">
    <text evidence="1">The sequence shown here is derived from an EMBL/GenBank/DDBJ whole genome shotgun (WGS) entry which is preliminary data.</text>
</comment>
<dbReference type="Pfam" id="PF14384">
    <property type="entry name" value="BrnA_antitoxin"/>
    <property type="match status" value="1"/>
</dbReference>
<accession>A0ABW0H111</accession>
<organism evidence="1 2">
    <name type="scientific">Aquamicrobium segne</name>
    <dbReference type="NCBI Taxonomy" id="469547"/>
    <lineage>
        <taxon>Bacteria</taxon>
        <taxon>Pseudomonadati</taxon>
        <taxon>Pseudomonadota</taxon>
        <taxon>Alphaproteobacteria</taxon>
        <taxon>Hyphomicrobiales</taxon>
        <taxon>Phyllobacteriaceae</taxon>
        <taxon>Aquamicrobium</taxon>
    </lineage>
</organism>
<reference evidence="2" key="1">
    <citation type="journal article" date="2019" name="Int. J. Syst. Evol. Microbiol.">
        <title>The Global Catalogue of Microorganisms (GCM) 10K type strain sequencing project: providing services to taxonomists for standard genome sequencing and annotation.</title>
        <authorList>
            <consortium name="The Broad Institute Genomics Platform"/>
            <consortium name="The Broad Institute Genome Sequencing Center for Infectious Disease"/>
            <person name="Wu L."/>
            <person name="Ma J."/>
        </authorList>
    </citation>
    <scope>NUCLEOTIDE SEQUENCE [LARGE SCALE GENOMIC DNA]</scope>
    <source>
        <strain evidence="2">CGMCC 4.1415</strain>
    </source>
</reference>
<proteinExistence type="predicted"/>
<evidence type="ECO:0000313" key="2">
    <source>
        <dbReference type="Proteomes" id="UP001596016"/>
    </source>
</evidence>
<dbReference type="RefSeq" id="WP_378229272.1">
    <property type="nucleotide sequence ID" value="NZ_JBHSLL010000029.1"/>
</dbReference>
<evidence type="ECO:0000313" key="1">
    <source>
        <dbReference type="EMBL" id="MFC5386348.1"/>
    </source>
</evidence>
<gene>
    <name evidence="1" type="ORF">ACFPLB_10255</name>
</gene>
<dbReference type="EMBL" id="JBHSLL010000029">
    <property type="protein sequence ID" value="MFC5386348.1"/>
    <property type="molecule type" value="Genomic_DNA"/>
</dbReference>
<dbReference type="Proteomes" id="UP001596016">
    <property type="component" value="Unassembled WGS sequence"/>
</dbReference>
<keyword evidence="2" id="KW-1185">Reference proteome</keyword>
<sequence>MKLTGCGGTYRNSEMSIHEKRFSMVLDPTNLWTVWDNQEEIPAMFGDRVLCSLSENEAHSASDVLNAIDDRRRWLRPVPAPQDVSLPMETVLEAEVIAKFKATGPGWQSRINDLLRAVKL</sequence>
<protein>
    <submittedName>
        <fullName evidence="1">BrnA antitoxin family protein</fullName>
    </submittedName>
</protein>
<dbReference type="InterPro" id="IPR025528">
    <property type="entry name" value="BrnA_antitoxin"/>
</dbReference>